<dbReference type="GO" id="GO:0005576">
    <property type="term" value="C:extracellular region"/>
    <property type="evidence" value="ECO:0007669"/>
    <property type="project" value="TreeGrafter"/>
</dbReference>
<dbReference type="PANTHER" id="PTHR30582:SF2">
    <property type="entry name" value="L,D-TRANSPEPTIDASE YCIB-RELATED"/>
    <property type="match status" value="1"/>
</dbReference>
<keyword evidence="5 6" id="KW-0961">Cell wall biogenesis/degradation</keyword>
<dbReference type="OrthoDB" id="5243103at2"/>
<evidence type="ECO:0000256" key="1">
    <source>
        <dbReference type="ARBA" id="ARBA00004752"/>
    </source>
</evidence>
<dbReference type="GO" id="GO:0016740">
    <property type="term" value="F:transferase activity"/>
    <property type="evidence" value="ECO:0007669"/>
    <property type="project" value="UniProtKB-KW"/>
</dbReference>
<reference evidence="9 10" key="1">
    <citation type="submission" date="2019-06" db="EMBL/GenBank/DDBJ databases">
        <title>Sequencing the genomes of 1000 actinobacteria strains.</title>
        <authorList>
            <person name="Klenk H.-P."/>
        </authorList>
    </citation>
    <scope>NUCLEOTIDE SEQUENCE [LARGE SCALE GENOMIC DNA]</scope>
    <source>
        <strain evidence="9 10">DSM 46699</strain>
    </source>
</reference>
<dbReference type="GO" id="GO:0071555">
    <property type="term" value="P:cell wall organization"/>
    <property type="evidence" value="ECO:0007669"/>
    <property type="project" value="UniProtKB-UniRule"/>
</dbReference>
<evidence type="ECO:0000259" key="8">
    <source>
        <dbReference type="PROSITE" id="PS52029"/>
    </source>
</evidence>
<comment type="caution">
    <text evidence="9">The sequence shown here is derived from an EMBL/GenBank/DDBJ whole genome shotgun (WGS) entry which is preliminary data.</text>
</comment>
<feature type="signal peptide" evidence="7">
    <location>
        <begin position="1"/>
        <end position="33"/>
    </location>
</feature>
<dbReference type="PROSITE" id="PS52029">
    <property type="entry name" value="LD_TPASE"/>
    <property type="match status" value="1"/>
</dbReference>
<dbReference type="PANTHER" id="PTHR30582">
    <property type="entry name" value="L,D-TRANSPEPTIDASE"/>
    <property type="match status" value="1"/>
</dbReference>
<dbReference type="Proteomes" id="UP000316184">
    <property type="component" value="Unassembled WGS sequence"/>
</dbReference>
<keyword evidence="3 6" id="KW-0133">Cell shape</keyword>
<comment type="pathway">
    <text evidence="1 6">Cell wall biogenesis; peptidoglycan biosynthesis.</text>
</comment>
<proteinExistence type="predicted"/>
<evidence type="ECO:0000313" key="10">
    <source>
        <dbReference type="Proteomes" id="UP000316184"/>
    </source>
</evidence>
<evidence type="ECO:0000256" key="6">
    <source>
        <dbReference type="PROSITE-ProRule" id="PRU01373"/>
    </source>
</evidence>
<protein>
    <submittedName>
        <fullName evidence="9">L,D-transpeptidase-like protein</fullName>
    </submittedName>
</protein>
<evidence type="ECO:0000313" key="9">
    <source>
        <dbReference type="EMBL" id="TWF94412.1"/>
    </source>
</evidence>
<dbReference type="GO" id="GO:0071972">
    <property type="term" value="F:peptidoglycan L,D-transpeptidase activity"/>
    <property type="evidence" value="ECO:0007669"/>
    <property type="project" value="TreeGrafter"/>
</dbReference>
<dbReference type="GO" id="GO:0008360">
    <property type="term" value="P:regulation of cell shape"/>
    <property type="evidence" value="ECO:0007669"/>
    <property type="project" value="UniProtKB-UniRule"/>
</dbReference>
<dbReference type="InterPro" id="IPR038063">
    <property type="entry name" value="Transpep_catalytic_dom"/>
</dbReference>
<feature type="domain" description="L,D-TPase catalytic" evidence="8">
    <location>
        <begin position="152"/>
        <end position="270"/>
    </location>
</feature>
<gene>
    <name evidence="9" type="ORF">FHU35_13118</name>
</gene>
<feature type="active site" description="Nucleophile" evidence="6">
    <location>
        <position position="247"/>
    </location>
</feature>
<evidence type="ECO:0000256" key="7">
    <source>
        <dbReference type="SAM" id="SignalP"/>
    </source>
</evidence>
<accession>A0A561U4X6</accession>
<feature type="active site" description="Proton donor/acceptor" evidence="6">
    <location>
        <position position="231"/>
    </location>
</feature>
<evidence type="ECO:0000256" key="5">
    <source>
        <dbReference type="ARBA" id="ARBA00023316"/>
    </source>
</evidence>
<dbReference type="SUPFAM" id="SSF141523">
    <property type="entry name" value="L,D-transpeptidase catalytic domain-like"/>
    <property type="match status" value="1"/>
</dbReference>
<sequence>MSLRRTAGGTARVARSLTAAALGVACLALTGCAPDPDAAPVERPPYAMARADLGMQADSTTFADFPTAPTDPDPAAANGGVLLRVLSDVGVHQSPDGPVFAKLPAKQLNNPTWVPVIAERGGWAQVLLPSRPNGATGWVQVNGQVERARTPYAVDVEVDARKLMVRRNGAVIGEWVVGVGASDSPTPRGRTYIMAAIEETVTKFSPIILPLGTHSNTFSTYGGGPGTVALHGWPDPSVFGQASSDGCVRVPDDALRLLATLPLGTLVHLW</sequence>
<dbReference type="PROSITE" id="PS51257">
    <property type="entry name" value="PROKAR_LIPOPROTEIN"/>
    <property type="match status" value="1"/>
</dbReference>
<organism evidence="9 10">
    <name type="scientific">Saccharopolyspora dendranthemae</name>
    <dbReference type="NCBI Taxonomy" id="1181886"/>
    <lineage>
        <taxon>Bacteria</taxon>
        <taxon>Bacillati</taxon>
        <taxon>Actinomycetota</taxon>
        <taxon>Actinomycetes</taxon>
        <taxon>Pseudonocardiales</taxon>
        <taxon>Pseudonocardiaceae</taxon>
        <taxon>Saccharopolyspora</taxon>
    </lineage>
</organism>
<feature type="chain" id="PRO_5038523507" evidence="7">
    <location>
        <begin position="34"/>
        <end position="270"/>
    </location>
</feature>
<dbReference type="RefSeq" id="WP_145740310.1">
    <property type="nucleotide sequence ID" value="NZ_VIWX01000003.1"/>
</dbReference>
<dbReference type="UniPathway" id="UPA00219"/>
<dbReference type="Gene3D" id="2.40.440.10">
    <property type="entry name" value="L,D-transpeptidase catalytic domain-like"/>
    <property type="match status" value="1"/>
</dbReference>
<dbReference type="Pfam" id="PF03734">
    <property type="entry name" value="YkuD"/>
    <property type="match status" value="1"/>
</dbReference>
<dbReference type="AlphaFoldDB" id="A0A561U4X6"/>
<dbReference type="EMBL" id="VIWX01000003">
    <property type="protein sequence ID" value="TWF94412.1"/>
    <property type="molecule type" value="Genomic_DNA"/>
</dbReference>
<keyword evidence="10" id="KW-1185">Reference proteome</keyword>
<dbReference type="GO" id="GO:0018104">
    <property type="term" value="P:peptidoglycan-protein cross-linking"/>
    <property type="evidence" value="ECO:0007669"/>
    <property type="project" value="TreeGrafter"/>
</dbReference>
<keyword evidence="2" id="KW-0808">Transferase</keyword>
<evidence type="ECO:0000256" key="2">
    <source>
        <dbReference type="ARBA" id="ARBA00022679"/>
    </source>
</evidence>
<keyword evidence="7" id="KW-0732">Signal</keyword>
<dbReference type="InterPro" id="IPR005490">
    <property type="entry name" value="LD_TPept_cat_dom"/>
</dbReference>
<evidence type="ECO:0000256" key="3">
    <source>
        <dbReference type="ARBA" id="ARBA00022960"/>
    </source>
</evidence>
<dbReference type="InterPro" id="IPR050979">
    <property type="entry name" value="LD-transpeptidase"/>
</dbReference>
<name>A0A561U4X6_9PSEU</name>
<evidence type="ECO:0000256" key="4">
    <source>
        <dbReference type="ARBA" id="ARBA00022984"/>
    </source>
</evidence>
<keyword evidence="4 6" id="KW-0573">Peptidoglycan synthesis</keyword>
<dbReference type="CDD" id="cd16913">
    <property type="entry name" value="YkuD_like"/>
    <property type="match status" value="1"/>
</dbReference>